<keyword evidence="2 4" id="KW-0396">Initiation factor</keyword>
<evidence type="ECO:0000256" key="1">
    <source>
        <dbReference type="ARBA" id="ARBA00022490"/>
    </source>
</evidence>
<protein>
    <recommendedName>
        <fullName evidence="4 5">Eukaryotic translation initiation factor 3 subunit E</fullName>
        <shortName evidence="4">eIF3e</shortName>
    </recommendedName>
</protein>
<dbReference type="InterPro" id="IPR036390">
    <property type="entry name" value="WH_DNA-bd_sf"/>
</dbReference>
<dbReference type="SUPFAM" id="SSF46785">
    <property type="entry name" value="Winged helix' DNA-binding domain"/>
    <property type="match status" value="1"/>
</dbReference>
<evidence type="ECO:0000259" key="6">
    <source>
        <dbReference type="PROSITE" id="PS50250"/>
    </source>
</evidence>
<reference evidence="7 8" key="1">
    <citation type="journal article" date="2018" name="Nat. Ecol. Evol.">
        <title>Pezizomycetes genomes reveal the molecular basis of ectomycorrhizal truffle lifestyle.</title>
        <authorList>
            <person name="Murat C."/>
            <person name="Payen T."/>
            <person name="Noel B."/>
            <person name="Kuo A."/>
            <person name="Morin E."/>
            <person name="Chen J."/>
            <person name="Kohler A."/>
            <person name="Krizsan K."/>
            <person name="Balestrini R."/>
            <person name="Da Silva C."/>
            <person name="Montanini B."/>
            <person name="Hainaut M."/>
            <person name="Levati E."/>
            <person name="Barry K.W."/>
            <person name="Belfiori B."/>
            <person name="Cichocki N."/>
            <person name="Clum A."/>
            <person name="Dockter R.B."/>
            <person name="Fauchery L."/>
            <person name="Guy J."/>
            <person name="Iotti M."/>
            <person name="Le Tacon F."/>
            <person name="Lindquist E.A."/>
            <person name="Lipzen A."/>
            <person name="Malagnac F."/>
            <person name="Mello A."/>
            <person name="Molinier V."/>
            <person name="Miyauchi S."/>
            <person name="Poulain J."/>
            <person name="Riccioni C."/>
            <person name="Rubini A."/>
            <person name="Sitrit Y."/>
            <person name="Splivallo R."/>
            <person name="Traeger S."/>
            <person name="Wang M."/>
            <person name="Zifcakova L."/>
            <person name="Wipf D."/>
            <person name="Zambonelli A."/>
            <person name="Paolocci F."/>
            <person name="Nowrousian M."/>
            <person name="Ottonello S."/>
            <person name="Baldrian P."/>
            <person name="Spatafora J.W."/>
            <person name="Henrissat B."/>
            <person name="Nagy L.G."/>
            <person name="Aury J.M."/>
            <person name="Wincker P."/>
            <person name="Grigoriev I.V."/>
            <person name="Bonfante P."/>
            <person name="Martin F.M."/>
        </authorList>
    </citation>
    <scope>NUCLEOTIDE SEQUENCE [LARGE SCALE GENOMIC DNA]</scope>
    <source>
        <strain evidence="7 8">ATCC MYA-4762</strain>
    </source>
</reference>
<dbReference type="GO" id="GO:0071540">
    <property type="term" value="C:eukaryotic translation initiation factor 3 complex, eIF3e"/>
    <property type="evidence" value="ECO:0007669"/>
    <property type="project" value="UniProtKB-UniRule"/>
</dbReference>
<keyword evidence="3 4" id="KW-0648">Protein biosynthesis</keyword>
<evidence type="ECO:0000256" key="4">
    <source>
        <dbReference type="HAMAP-Rule" id="MF_03004"/>
    </source>
</evidence>
<dbReference type="InParanoid" id="A0A3N4LIG5"/>
<dbReference type="GO" id="GO:0003743">
    <property type="term" value="F:translation initiation factor activity"/>
    <property type="evidence" value="ECO:0007669"/>
    <property type="project" value="UniProtKB-UniRule"/>
</dbReference>
<dbReference type="GO" id="GO:0016282">
    <property type="term" value="C:eukaryotic 43S preinitiation complex"/>
    <property type="evidence" value="ECO:0007669"/>
    <property type="project" value="UniProtKB-UniRule"/>
</dbReference>
<dbReference type="CDD" id="cd21378">
    <property type="entry name" value="eIF3E"/>
    <property type="match status" value="1"/>
</dbReference>
<evidence type="ECO:0000313" key="8">
    <source>
        <dbReference type="Proteomes" id="UP000267821"/>
    </source>
</evidence>
<dbReference type="STRING" id="1051890.A0A3N4LIG5"/>
<comment type="subunit">
    <text evidence="4 5">Component of the eukaryotic translation initiation factor 3 (eIF-3) complex.</text>
</comment>
<dbReference type="GO" id="GO:0033290">
    <property type="term" value="C:eukaryotic 48S preinitiation complex"/>
    <property type="evidence" value="ECO:0007669"/>
    <property type="project" value="UniProtKB-UniRule"/>
</dbReference>
<comment type="similarity">
    <text evidence="4 5">Belongs to the eIF-3 subunit E family.</text>
</comment>
<keyword evidence="8" id="KW-1185">Reference proteome</keyword>
<dbReference type="Pfam" id="PF09440">
    <property type="entry name" value="eIF3_N"/>
    <property type="match status" value="1"/>
</dbReference>
<dbReference type="OrthoDB" id="417252at2759"/>
<name>A0A3N4LIG5_9PEZI</name>
<dbReference type="PANTHER" id="PTHR10317">
    <property type="entry name" value="EUKARYOTIC TRANSLATION INITIATION FACTOR 3 SUBUNIT E"/>
    <property type="match status" value="1"/>
</dbReference>
<comment type="function">
    <text evidence="4">Component of the eukaryotic translation initiation factor 3 (eIF-3) complex, which is involved in protein synthesis of a specialized repertoire of mRNAs and, together with other initiation factors, stimulates binding of mRNA and methionyl-tRNAi to the 40S ribosome. The eIF-3 complex specifically targets and initiates translation of a subset of mRNAs involved in cell proliferation.</text>
</comment>
<keyword evidence="1 4" id="KW-0963">Cytoplasm</keyword>
<dbReference type="Pfam" id="PF21357">
    <property type="entry name" value="EIF3E_C"/>
    <property type="match status" value="1"/>
</dbReference>
<evidence type="ECO:0000256" key="5">
    <source>
        <dbReference type="PIRNR" id="PIRNR016255"/>
    </source>
</evidence>
<dbReference type="AlphaFoldDB" id="A0A3N4LIG5"/>
<dbReference type="PIRSF" id="PIRSF016255">
    <property type="entry name" value="eIF3e_su6"/>
    <property type="match status" value="1"/>
</dbReference>
<dbReference type="Pfam" id="PF01399">
    <property type="entry name" value="PCI"/>
    <property type="match status" value="1"/>
</dbReference>
<dbReference type="HAMAP" id="MF_03004">
    <property type="entry name" value="eIF3e"/>
    <property type="match status" value="1"/>
</dbReference>
<evidence type="ECO:0000256" key="3">
    <source>
        <dbReference type="ARBA" id="ARBA00022917"/>
    </source>
</evidence>
<dbReference type="InterPro" id="IPR000717">
    <property type="entry name" value="PCI_dom"/>
</dbReference>
<dbReference type="InterPro" id="IPR019010">
    <property type="entry name" value="eIF3e_N"/>
</dbReference>
<dbReference type="GO" id="GO:0001732">
    <property type="term" value="P:formation of cytoplasmic translation initiation complex"/>
    <property type="evidence" value="ECO:0007669"/>
    <property type="project" value="UniProtKB-UniRule"/>
</dbReference>
<comment type="subcellular location">
    <subcellularLocation>
        <location evidence="4 5">Cytoplasm</location>
    </subcellularLocation>
</comment>
<dbReference type="SMART" id="SM01186">
    <property type="entry name" value="eIF3_N"/>
    <property type="match status" value="1"/>
</dbReference>
<proteinExistence type="inferred from homology"/>
<dbReference type="Proteomes" id="UP000267821">
    <property type="component" value="Unassembled WGS sequence"/>
</dbReference>
<dbReference type="SMART" id="SM00088">
    <property type="entry name" value="PINT"/>
    <property type="match status" value="1"/>
</dbReference>
<evidence type="ECO:0000256" key="2">
    <source>
        <dbReference type="ARBA" id="ARBA00022540"/>
    </source>
</evidence>
<gene>
    <name evidence="4" type="primary">INT6</name>
    <name evidence="7" type="ORF">L211DRAFT_812049</name>
</gene>
<dbReference type="PROSITE" id="PS50250">
    <property type="entry name" value="PCI"/>
    <property type="match status" value="1"/>
</dbReference>
<dbReference type="InterPro" id="IPR016650">
    <property type="entry name" value="eIF3e"/>
</dbReference>
<dbReference type="EMBL" id="ML121559">
    <property type="protein sequence ID" value="RPB21478.1"/>
    <property type="molecule type" value="Genomic_DNA"/>
</dbReference>
<organism evidence="7 8">
    <name type="scientific">Terfezia boudieri ATCC MYA-4762</name>
    <dbReference type="NCBI Taxonomy" id="1051890"/>
    <lineage>
        <taxon>Eukaryota</taxon>
        <taxon>Fungi</taxon>
        <taxon>Dikarya</taxon>
        <taxon>Ascomycota</taxon>
        <taxon>Pezizomycotina</taxon>
        <taxon>Pezizomycetes</taxon>
        <taxon>Pezizales</taxon>
        <taxon>Pezizaceae</taxon>
        <taxon>Terfezia</taxon>
    </lineage>
</organism>
<evidence type="ECO:0000313" key="7">
    <source>
        <dbReference type="EMBL" id="RPB21478.1"/>
    </source>
</evidence>
<feature type="domain" description="PCI" evidence="6">
    <location>
        <begin position="233"/>
        <end position="413"/>
    </location>
</feature>
<accession>A0A3N4LIG5</accession>
<sequence length="439" mass="51063">MATTDGTTPMNGATEQKNYDLMPKMMPNLDRHLIFPLIENMEQQGIFPQQQIVQAKYDLLKHTNMTDYVGSLWKEIHDEEELPESFTKKREEVLEQLKLLEEKSAKVLELLETEEVISMLRSDKTANMKFLEETHKVTMDMVNAIYEYGQCQYQCGNYSGASDLLYHYRILSTDNEKTASASWGKLACEILLMNWEGAMEEINKVKELIEQKFNNPLGQLQHRTWLIHWCLFPFFNHEPARDALCELFFSPAYINTIQTSCPWILRYLAAAVITNRTRSRNSSQYQKQLKDLVRVVKQEIYEYTDPITEFVAALYMDFDFEEARRKLAEAEEVLKGDFFLAATTEAFVESARHLISESYCKIHQRIDIKDLSARLNLTQDEGEKWIVNLIRDTRVDAKIDTKDGTVLMNHPPQSIYQQVIERTRGGFFRTQVLTAAVSK</sequence>